<keyword evidence="2" id="KW-0479">Metal-binding</keyword>
<feature type="domain" description="JmjC" evidence="4">
    <location>
        <begin position="76"/>
        <end position="211"/>
    </location>
</feature>
<evidence type="ECO:0000259" key="4">
    <source>
        <dbReference type="PROSITE" id="PS51184"/>
    </source>
</evidence>
<sequence length="211" mass="23537">MLGEWLAGSSIDRFRAEQLGRAPFASPGTAREAIARFDWDTLDRVLRAPDLDALVVRRGRAEDVALPRDLATLRALFARELGVVVRRAERHDHALAAMAHDLARDVPGEAHVQLFVTPGRSHGFGWHYDAEEVFIAQTAGSKTYYFRRNTIDPDPTPGAQPDFARVREETTPLMSCTLVAGDWLYLPRGWWHVAKAIEDSLSISIGITPPR</sequence>
<evidence type="ECO:0000256" key="2">
    <source>
        <dbReference type="ARBA" id="ARBA00022723"/>
    </source>
</evidence>
<dbReference type="SUPFAM" id="SSF51197">
    <property type="entry name" value="Clavaminate synthase-like"/>
    <property type="match status" value="1"/>
</dbReference>
<accession>A0A0F6W7D6</accession>
<dbReference type="AlphaFoldDB" id="A0A0F6W7D6"/>
<dbReference type="InterPro" id="IPR003347">
    <property type="entry name" value="JmjC_dom"/>
</dbReference>
<comment type="cofactor">
    <cofactor evidence="1">
        <name>Fe(2+)</name>
        <dbReference type="ChEBI" id="CHEBI:29033"/>
    </cofactor>
</comment>
<dbReference type="EMBL" id="CP011125">
    <property type="protein sequence ID" value="AKF09305.1"/>
    <property type="molecule type" value="Genomic_DNA"/>
</dbReference>
<evidence type="ECO:0000313" key="5">
    <source>
        <dbReference type="EMBL" id="AKF09305.1"/>
    </source>
</evidence>
<gene>
    <name evidence="5" type="ORF">DB32_006454</name>
</gene>
<dbReference type="GO" id="GO:0046872">
    <property type="term" value="F:metal ion binding"/>
    <property type="evidence" value="ECO:0007669"/>
    <property type="project" value="UniProtKB-KW"/>
</dbReference>
<dbReference type="Pfam" id="PF08007">
    <property type="entry name" value="JmjC_2"/>
    <property type="match status" value="1"/>
</dbReference>
<protein>
    <submittedName>
        <fullName evidence="5">Cupin 4</fullName>
    </submittedName>
</protein>
<reference evidence="5 6" key="1">
    <citation type="submission" date="2015-03" db="EMBL/GenBank/DDBJ databases">
        <title>Genome assembly of Sandaracinus amylolyticus DSM 53668.</title>
        <authorList>
            <person name="Sharma G."/>
            <person name="Subramanian S."/>
        </authorList>
    </citation>
    <scope>NUCLEOTIDE SEQUENCE [LARGE SCALE GENOMIC DNA]</scope>
    <source>
        <strain evidence="5 6">DSM 53668</strain>
    </source>
</reference>
<dbReference type="PANTHER" id="PTHR13096:SF8">
    <property type="entry name" value="RIBOSOMAL OXYGENASE 1"/>
    <property type="match status" value="1"/>
</dbReference>
<evidence type="ECO:0000313" key="6">
    <source>
        <dbReference type="Proteomes" id="UP000034883"/>
    </source>
</evidence>
<proteinExistence type="predicted"/>
<keyword evidence="3" id="KW-0408">Iron</keyword>
<name>A0A0F6W7D6_9BACT</name>
<dbReference type="PROSITE" id="PS51184">
    <property type="entry name" value="JMJC"/>
    <property type="match status" value="1"/>
</dbReference>
<dbReference type="Proteomes" id="UP000034883">
    <property type="component" value="Chromosome"/>
</dbReference>
<dbReference type="RefSeq" id="WP_053236365.1">
    <property type="nucleotide sequence ID" value="NZ_CP011125.1"/>
</dbReference>
<organism evidence="5 6">
    <name type="scientific">Sandaracinus amylolyticus</name>
    <dbReference type="NCBI Taxonomy" id="927083"/>
    <lineage>
        <taxon>Bacteria</taxon>
        <taxon>Pseudomonadati</taxon>
        <taxon>Myxococcota</taxon>
        <taxon>Polyangia</taxon>
        <taxon>Polyangiales</taxon>
        <taxon>Sandaracinaceae</taxon>
        <taxon>Sandaracinus</taxon>
    </lineage>
</organism>
<dbReference type="InterPro" id="IPR039994">
    <property type="entry name" value="NO66-like"/>
</dbReference>
<dbReference type="PANTHER" id="PTHR13096">
    <property type="entry name" value="MINA53 MYC INDUCED NUCLEAR ANTIGEN"/>
    <property type="match status" value="1"/>
</dbReference>
<dbReference type="STRING" id="927083.DB32_006454"/>
<keyword evidence="6" id="KW-1185">Reference proteome</keyword>
<dbReference type="KEGG" id="samy:DB32_006454"/>
<evidence type="ECO:0000256" key="1">
    <source>
        <dbReference type="ARBA" id="ARBA00001954"/>
    </source>
</evidence>
<dbReference type="Gene3D" id="2.60.120.650">
    <property type="entry name" value="Cupin"/>
    <property type="match status" value="1"/>
</dbReference>
<evidence type="ECO:0000256" key="3">
    <source>
        <dbReference type="ARBA" id="ARBA00023004"/>
    </source>
</evidence>